<dbReference type="SUPFAM" id="SSF50969">
    <property type="entry name" value="YVTN repeat-like/Quinoprotein amine dehydrogenase"/>
    <property type="match status" value="1"/>
</dbReference>
<reference evidence="2" key="1">
    <citation type="submission" date="2017-02" db="EMBL/GenBank/DDBJ databases">
        <authorList>
            <person name="Varghese N."/>
            <person name="Submissions S."/>
        </authorList>
    </citation>
    <scope>NUCLEOTIDE SEQUENCE [LARGE SCALE GENOMIC DNA]</scope>
    <source>
        <strain evidence="2">DSM 24091</strain>
    </source>
</reference>
<dbReference type="PANTHER" id="PTHR31270">
    <property type="entry name" value="GLUTAMINYL-PEPTIDE CYCLOTRANSFERASE"/>
    <property type="match status" value="1"/>
</dbReference>
<dbReference type="GO" id="GO:0016603">
    <property type="term" value="F:glutaminyl-peptide cyclotransferase activity"/>
    <property type="evidence" value="ECO:0007669"/>
    <property type="project" value="InterPro"/>
</dbReference>
<dbReference type="RefSeq" id="WP_079644060.1">
    <property type="nucleotide sequence ID" value="NZ_FUZF01000013.1"/>
</dbReference>
<dbReference type="InterPro" id="IPR011044">
    <property type="entry name" value="Quino_amine_DH_bsu"/>
</dbReference>
<dbReference type="OrthoDB" id="9783700at2"/>
<dbReference type="PANTHER" id="PTHR31270:SF1">
    <property type="entry name" value="GLUTAMINYL-PEPTIDE CYCLOTRANSFERASE"/>
    <property type="match status" value="1"/>
</dbReference>
<dbReference type="EMBL" id="FUZF01000013">
    <property type="protein sequence ID" value="SKB89422.1"/>
    <property type="molecule type" value="Genomic_DNA"/>
</dbReference>
<dbReference type="STRING" id="1513896.SAMN05660841_02933"/>
<gene>
    <name evidence="1" type="ORF">SAMN05660841_02933</name>
</gene>
<proteinExistence type="predicted"/>
<dbReference type="InterPro" id="IPR015943">
    <property type="entry name" value="WD40/YVTN_repeat-like_dom_sf"/>
</dbReference>
<organism evidence="1 2">
    <name type="scientific">Sphingobacterium nematocida</name>
    <dbReference type="NCBI Taxonomy" id="1513896"/>
    <lineage>
        <taxon>Bacteria</taxon>
        <taxon>Pseudomonadati</taxon>
        <taxon>Bacteroidota</taxon>
        <taxon>Sphingobacteriia</taxon>
        <taxon>Sphingobacteriales</taxon>
        <taxon>Sphingobacteriaceae</taxon>
        <taxon>Sphingobacterium</taxon>
    </lineage>
</organism>
<evidence type="ECO:0000313" key="1">
    <source>
        <dbReference type="EMBL" id="SKB89422.1"/>
    </source>
</evidence>
<accession>A0A1T5EZP4</accession>
<protein>
    <submittedName>
        <fullName evidence="1">Glutamine cyclotransferase</fullName>
    </submittedName>
</protein>
<name>A0A1T5EZP4_9SPHI</name>
<dbReference type="PROSITE" id="PS51257">
    <property type="entry name" value="PROKAR_LIPOPROTEIN"/>
    <property type="match status" value="1"/>
</dbReference>
<sequence length="345" mass="38548">MKKRSVALMCVAMLVTVIGCKTQKGKLEFVSPDSGKRIAYGEQVKLTLNFPNATIDSVVYSIDGNVIETKRDTASISFDTKQYGLGDRSLSAKVYAEGKEDIAYSNVMVVPPNAKNFGFEVVNTFPHDSESFTQGLQYQDGVMYESSGRYEKSQLRKVDLQTGKVLKSIKLDDKYFAEGMTIVDGKIVLLTWQENIALIYNKDSFVQVGSFNYSNSKEGWGLTYDGERMIKSDGTNRLYFLNAKTGTEESSVAVYDENGAVDSLNELEFIDGKVYANVYGQEVIVIIDPKTGAVEGRINLVGMYDENRQPTDNELNGIAYDHQAKRLFVTGKLWSKLFEIKLVVR</sequence>
<evidence type="ECO:0000313" key="2">
    <source>
        <dbReference type="Proteomes" id="UP000190150"/>
    </source>
</evidence>
<dbReference type="InterPro" id="IPR007788">
    <property type="entry name" value="QCT"/>
</dbReference>
<keyword evidence="2" id="KW-1185">Reference proteome</keyword>
<dbReference type="Gene3D" id="2.130.10.10">
    <property type="entry name" value="YVTN repeat-like/Quinoprotein amine dehydrogenase"/>
    <property type="match status" value="1"/>
</dbReference>
<keyword evidence="1" id="KW-0808">Transferase</keyword>
<dbReference type="AlphaFoldDB" id="A0A1T5EZP4"/>
<dbReference type="Proteomes" id="UP000190150">
    <property type="component" value="Unassembled WGS sequence"/>
</dbReference>
<dbReference type="Pfam" id="PF05096">
    <property type="entry name" value="Glu_cyclase_2"/>
    <property type="match status" value="1"/>
</dbReference>